<feature type="region of interest" description="Disordered" evidence="1">
    <location>
        <begin position="158"/>
        <end position="205"/>
    </location>
</feature>
<reference evidence="4 5" key="1">
    <citation type="submission" date="2018-09" db="EMBL/GenBank/DDBJ databases">
        <title>Metagenome Assembled Genomes from an Advanced Water Purification Facility.</title>
        <authorList>
            <person name="Stamps B.W."/>
            <person name="Spear J.R."/>
        </authorList>
    </citation>
    <scope>NUCLEOTIDE SEQUENCE [LARGE SCALE GENOMIC DNA]</scope>
    <source>
        <strain evidence="4">Bin_42_2</strain>
    </source>
</reference>
<dbReference type="SMART" id="SM00858">
    <property type="entry name" value="SAF"/>
    <property type="match status" value="1"/>
</dbReference>
<dbReference type="Gene3D" id="3.90.1210.10">
    <property type="entry name" value="Antifreeze-like/N-acetylneuraminic acid synthase C-terminal domain"/>
    <property type="match status" value="1"/>
</dbReference>
<feature type="domain" description="SAF" evidence="3">
    <location>
        <begin position="50"/>
        <end position="112"/>
    </location>
</feature>
<feature type="compositionally biased region" description="Polar residues" evidence="1">
    <location>
        <begin position="171"/>
        <end position="181"/>
    </location>
</feature>
<name>A0A5C7WLU8_METME</name>
<gene>
    <name evidence="4" type="ORF">E6Q51_01365</name>
</gene>
<dbReference type="Proteomes" id="UP000321374">
    <property type="component" value="Unassembled WGS sequence"/>
</dbReference>
<dbReference type="STRING" id="1122236.GCA_000378225_00754"/>
<protein>
    <recommendedName>
        <fullName evidence="3">SAF domain-containing protein</fullName>
    </recommendedName>
</protein>
<evidence type="ECO:0000313" key="4">
    <source>
        <dbReference type="EMBL" id="TXI38316.1"/>
    </source>
</evidence>
<evidence type="ECO:0000256" key="2">
    <source>
        <dbReference type="SAM" id="Phobius"/>
    </source>
</evidence>
<sequence length="354" mass="37963">MAQQNRKVGNSRLIVVVLIIVLLIGMLGYMLMGGKKSAERTENQAPSGRVALPLASKDINLGERISPSHFRMSYRDPNSIPEDAILRQDLIVGRYATEPIAAATYFSDNNISEPNVRGGYSAVTKPGKRVVVLDATVLPGTIGTLKVGDHIDLLAIGTSSTSSGGSAPKSAYQSKLESSPVSIEGGGINPGDPKARARQPKGKGAAPVIGATTASLVAENAVVLKVPNRGRDRETVVLEMAPQDAHVTILMVSAGATMRAVFRPSLDETRLTKETDIKITTRLPKPEPDPDRINIITGTVRRGSRADSRIYAEGNENSNPEKPDPLRNERYSDSSESNARNVLVIPQPEPTIYQ</sequence>
<evidence type="ECO:0000313" key="5">
    <source>
        <dbReference type="Proteomes" id="UP000321374"/>
    </source>
</evidence>
<evidence type="ECO:0000259" key="3">
    <source>
        <dbReference type="SMART" id="SM00858"/>
    </source>
</evidence>
<dbReference type="CDD" id="cd11614">
    <property type="entry name" value="SAF_CpaB_FlgA_like"/>
    <property type="match status" value="1"/>
</dbReference>
<feature type="transmembrane region" description="Helical" evidence="2">
    <location>
        <begin position="12"/>
        <end position="32"/>
    </location>
</feature>
<keyword evidence="2" id="KW-1133">Transmembrane helix</keyword>
<dbReference type="InterPro" id="IPR013974">
    <property type="entry name" value="SAF"/>
</dbReference>
<accession>A0A5C7WLU8</accession>
<keyword evidence="2" id="KW-0812">Transmembrane</keyword>
<feature type="region of interest" description="Disordered" evidence="1">
    <location>
        <begin position="304"/>
        <end position="354"/>
    </location>
</feature>
<evidence type="ECO:0000256" key="1">
    <source>
        <dbReference type="SAM" id="MobiDB-lite"/>
    </source>
</evidence>
<dbReference type="Pfam" id="PF08666">
    <property type="entry name" value="SAF"/>
    <property type="match status" value="1"/>
</dbReference>
<proteinExistence type="predicted"/>
<dbReference type="AlphaFoldDB" id="A0A5C7WLU8"/>
<organism evidence="4 5">
    <name type="scientific">Methylophilus methylotrophus</name>
    <name type="common">Bacterium W3A1</name>
    <dbReference type="NCBI Taxonomy" id="17"/>
    <lineage>
        <taxon>Bacteria</taxon>
        <taxon>Pseudomonadati</taxon>
        <taxon>Pseudomonadota</taxon>
        <taxon>Betaproteobacteria</taxon>
        <taxon>Nitrosomonadales</taxon>
        <taxon>Methylophilaceae</taxon>
        <taxon>Methylophilus</taxon>
    </lineage>
</organism>
<comment type="caution">
    <text evidence="4">The sequence shown here is derived from an EMBL/GenBank/DDBJ whole genome shotgun (WGS) entry which is preliminary data.</text>
</comment>
<dbReference type="EMBL" id="SSGG01000024">
    <property type="protein sequence ID" value="TXI38316.1"/>
    <property type="molecule type" value="Genomic_DNA"/>
</dbReference>
<keyword evidence="2" id="KW-0472">Membrane</keyword>
<feature type="compositionally biased region" description="Basic and acidic residues" evidence="1">
    <location>
        <begin position="319"/>
        <end position="333"/>
    </location>
</feature>